<dbReference type="InterPro" id="IPR040154">
    <property type="entry name" value="Biotinidase/VNN"/>
</dbReference>
<dbReference type="AlphaFoldDB" id="A0A5J4U6R5"/>
<accession>A0A5J4U6R5</accession>
<evidence type="ECO:0000259" key="2">
    <source>
        <dbReference type="Pfam" id="PF00795"/>
    </source>
</evidence>
<gene>
    <name evidence="3" type="ORF">EZS28_038553</name>
</gene>
<evidence type="ECO:0000313" key="3">
    <source>
        <dbReference type="EMBL" id="KAA6365920.1"/>
    </source>
</evidence>
<feature type="domain" description="CN hydrolase" evidence="2">
    <location>
        <begin position="61"/>
        <end position="216"/>
    </location>
</feature>
<dbReference type="InterPro" id="IPR003010">
    <property type="entry name" value="C-N_Hydrolase"/>
</dbReference>
<dbReference type="SUPFAM" id="SSF56317">
    <property type="entry name" value="Carbon-nitrogen hydrolase"/>
    <property type="match status" value="1"/>
</dbReference>
<evidence type="ECO:0000313" key="4">
    <source>
        <dbReference type="Proteomes" id="UP000324800"/>
    </source>
</evidence>
<evidence type="ECO:0000256" key="1">
    <source>
        <dbReference type="ARBA" id="ARBA00008225"/>
    </source>
</evidence>
<comment type="similarity">
    <text evidence="1">Belongs to the carbon-nitrogen hydrolase superfamily. BTD/VNN family.</text>
</comment>
<dbReference type="OrthoDB" id="412018at2759"/>
<organism evidence="3 4">
    <name type="scientific">Streblomastix strix</name>
    <dbReference type="NCBI Taxonomy" id="222440"/>
    <lineage>
        <taxon>Eukaryota</taxon>
        <taxon>Metamonada</taxon>
        <taxon>Preaxostyla</taxon>
        <taxon>Oxymonadida</taxon>
        <taxon>Streblomastigidae</taxon>
        <taxon>Streblomastix</taxon>
    </lineage>
</organism>
<dbReference type="PANTHER" id="PTHR10609">
    <property type="entry name" value="BIOTINIDASE-RELATED"/>
    <property type="match status" value="1"/>
</dbReference>
<feature type="non-terminal residue" evidence="3">
    <location>
        <position position="1"/>
    </location>
</feature>
<dbReference type="Pfam" id="PF00795">
    <property type="entry name" value="CN_hydrolase"/>
    <property type="match status" value="1"/>
</dbReference>
<dbReference type="EMBL" id="SNRW01019930">
    <property type="protein sequence ID" value="KAA6365920.1"/>
    <property type="molecule type" value="Genomic_DNA"/>
</dbReference>
<proteinExistence type="inferred from homology"/>
<name>A0A5J4U6R5_9EUKA</name>
<dbReference type="Proteomes" id="UP000324800">
    <property type="component" value="Unassembled WGS sequence"/>
</dbReference>
<dbReference type="Gene3D" id="3.60.110.10">
    <property type="entry name" value="Carbon-nitrogen hydrolase"/>
    <property type="match status" value="1"/>
</dbReference>
<reference evidence="3 4" key="1">
    <citation type="submission" date="2019-03" db="EMBL/GenBank/DDBJ databases">
        <title>Single cell metagenomics reveals metabolic interactions within the superorganism composed of flagellate Streblomastix strix and complex community of Bacteroidetes bacteria on its surface.</title>
        <authorList>
            <person name="Treitli S.C."/>
            <person name="Kolisko M."/>
            <person name="Husnik F."/>
            <person name="Keeling P."/>
            <person name="Hampl V."/>
        </authorList>
    </citation>
    <scope>NUCLEOTIDE SEQUENCE [LARGE SCALE GENOMIC DNA]</scope>
    <source>
        <strain evidence="3">ST1C</strain>
    </source>
</reference>
<comment type="caution">
    <text evidence="3">The sequence shown here is derived from an EMBL/GenBank/DDBJ whole genome shotgun (WGS) entry which is preliminary data.</text>
</comment>
<dbReference type="InterPro" id="IPR036526">
    <property type="entry name" value="C-N_Hydrolase_sf"/>
</dbReference>
<protein>
    <recommendedName>
        <fullName evidence="2">CN hydrolase domain-containing protein</fullName>
    </recommendedName>
</protein>
<sequence>RVGTPKVWRSKSTKFGVGLRHTAPLGKTLLKSILTQTARLLNECYSRINKTFLPCSELHIILSRFAAQRQIATVFHVGDEDEENGDIYSAQVMFDQDGKLIGSNHKHNLYGHESQIFEKCPEQIHQLDKPIVDWSPKMKINQLKQNSTDFHFITNSLDKLRMNTIRISLITCFDLMFPSQFRQIRDNNITHIALSSSWYNQGFVPIAHATSFFAGASFSTQTKVIASNEGKDWIERGGGIFDEGLDTDDQ</sequence>
<dbReference type="PANTHER" id="PTHR10609:SF27">
    <property type="entry name" value="CN HYDROLASE DOMAIN-CONTAINING PROTEIN-RELATED"/>
    <property type="match status" value="1"/>
</dbReference>